<name>A0A9P6ZKQ6_9AGAM</name>
<dbReference type="PANTHER" id="PTHR11081">
    <property type="entry name" value="FLAP ENDONUCLEASE FAMILY MEMBER"/>
    <property type="match status" value="1"/>
</dbReference>
<dbReference type="InterPro" id="IPR006086">
    <property type="entry name" value="XPG-I_dom"/>
</dbReference>
<dbReference type="Pfam" id="PF00867">
    <property type="entry name" value="XPG_I"/>
    <property type="match status" value="1"/>
</dbReference>
<dbReference type="GO" id="GO:0003677">
    <property type="term" value="F:DNA binding"/>
    <property type="evidence" value="ECO:0007669"/>
    <property type="project" value="InterPro"/>
</dbReference>
<organism evidence="4 5">
    <name type="scientific">Suillus placidus</name>
    <dbReference type="NCBI Taxonomy" id="48579"/>
    <lineage>
        <taxon>Eukaryota</taxon>
        <taxon>Fungi</taxon>
        <taxon>Dikarya</taxon>
        <taxon>Basidiomycota</taxon>
        <taxon>Agaricomycotina</taxon>
        <taxon>Agaricomycetes</taxon>
        <taxon>Agaricomycetidae</taxon>
        <taxon>Boletales</taxon>
        <taxon>Suillineae</taxon>
        <taxon>Suillaceae</taxon>
        <taxon>Suillus</taxon>
    </lineage>
</organism>
<dbReference type="EMBL" id="JABBWD010000069">
    <property type="protein sequence ID" value="KAG1769902.1"/>
    <property type="molecule type" value="Genomic_DNA"/>
</dbReference>
<dbReference type="SMART" id="SM00484">
    <property type="entry name" value="XPGI"/>
    <property type="match status" value="1"/>
</dbReference>
<evidence type="ECO:0000256" key="2">
    <source>
        <dbReference type="SAM" id="MobiDB-lite"/>
    </source>
</evidence>
<evidence type="ECO:0000256" key="1">
    <source>
        <dbReference type="ARBA" id="ARBA00023172"/>
    </source>
</evidence>
<dbReference type="GO" id="GO:0006310">
    <property type="term" value="P:DNA recombination"/>
    <property type="evidence" value="ECO:0007669"/>
    <property type="project" value="UniProtKB-KW"/>
</dbReference>
<dbReference type="AlphaFoldDB" id="A0A9P6ZKQ6"/>
<accession>A0A9P6ZKQ6</accession>
<dbReference type="PANTHER" id="PTHR11081:SF75">
    <property type="entry name" value="ENDONUCLEASE, PUTATIVE (AFU_ORTHOLOGUE AFUA_3G13260)-RELATED"/>
    <property type="match status" value="1"/>
</dbReference>
<feature type="compositionally biased region" description="Polar residues" evidence="2">
    <location>
        <begin position="692"/>
        <end position="720"/>
    </location>
</feature>
<dbReference type="GO" id="GO:0015074">
    <property type="term" value="P:DNA integration"/>
    <property type="evidence" value="ECO:0007669"/>
    <property type="project" value="InterPro"/>
</dbReference>
<comment type="caution">
    <text evidence="4">The sequence shown here is derived from an EMBL/GenBank/DDBJ whole genome shotgun (WGS) entry which is preliminary data.</text>
</comment>
<proteinExistence type="predicted"/>
<dbReference type="Gene3D" id="3.40.50.1010">
    <property type="entry name" value="5'-nuclease"/>
    <property type="match status" value="2"/>
</dbReference>
<keyword evidence="5" id="KW-1185">Reference proteome</keyword>
<reference evidence="4" key="1">
    <citation type="journal article" date="2020" name="New Phytol.">
        <title>Comparative genomics reveals dynamic genome evolution in host specialist ectomycorrhizal fungi.</title>
        <authorList>
            <person name="Lofgren L.A."/>
            <person name="Nguyen N.H."/>
            <person name="Vilgalys R."/>
            <person name="Ruytinx J."/>
            <person name="Liao H.L."/>
            <person name="Branco S."/>
            <person name="Kuo A."/>
            <person name="LaButti K."/>
            <person name="Lipzen A."/>
            <person name="Andreopoulos W."/>
            <person name="Pangilinan J."/>
            <person name="Riley R."/>
            <person name="Hundley H."/>
            <person name="Na H."/>
            <person name="Barry K."/>
            <person name="Grigoriev I.V."/>
            <person name="Stajich J.E."/>
            <person name="Kennedy P.G."/>
        </authorList>
    </citation>
    <scope>NUCLEOTIDE SEQUENCE</scope>
    <source>
        <strain evidence="4">DOB743</strain>
    </source>
</reference>
<dbReference type="GO" id="GO:0017108">
    <property type="term" value="F:5'-flap endonuclease activity"/>
    <property type="evidence" value="ECO:0007669"/>
    <property type="project" value="TreeGrafter"/>
</dbReference>
<feature type="domain" description="XPG-I" evidence="3">
    <location>
        <begin position="141"/>
        <end position="210"/>
    </location>
</feature>
<dbReference type="GO" id="GO:0006974">
    <property type="term" value="P:DNA damage response"/>
    <property type="evidence" value="ECO:0007669"/>
    <property type="project" value="UniProtKB-ARBA"/>
</dbReference>
<dbReference type="InterPro" id="IPR006084">
    <property type="entry name" value="XPG/Rad2"/>
</dbReference>
<keyword evidence="1" id="KW-0233">DNA recombination</keyword>
<gene>
    <name evidence="4" type="ORF">EV702DRAFT_1049556</name>
</gene>
<sequence length="843" mass="94839">MLLDCFMSMCASLQLVSPSTEGQNLTAFALEGLKGHVQDESGLSMMKVGVDASSWLYAVCKLQAFRLGHAQSGENPELRTLMYKLVALASAPVHAHFIFDGDDCPPIKRSKHVQLAPHWLTQSLQELLHIFGFTWAMQQAGFHGQARGEAEADLAFLSKAGKISAVLTEDSDALLFGAEKVLRVTDNEDGTFIVDAYCAEALSNDPKIPLTTARLLLWAMLCGGDYNREDSQGAAVNTFRDALEEIPNQHSDKALALFLSYKCFHENNGQSTCDGIHAAFKKYWEEAAGDTYRGKWHFNEVRKCWEGNPPCSAEVQDVINEGADRTHSVAMSKGFMDRILTWIHKRHPRETYTGLVRMLLEGDKLATDNLTLELRTSITRVVMYQAFSTTAWNLWTRCFELIKLKRKDLTIDPSEVGVAFRKYLCNETPLIKDLHAHFEVFLSNRKAWKQKVDKGLKEADPRSNRYKIYPQPDIPGCDCFFWMLLWLALLERVHYNSELEPDDFVFPAISSNGIVHRGEHISHDAVQAWIDEATTGAGIPRGVGDSFTTHTYRRGGAQWRWMFAPVGERWTLARVRWWGSWAENENRDTLIRYLLDELSTYENDHSDALCPTQNEADGSLLSEHQLVKPACSQDLQLMQQFITADVADLRSDIRILTNAFVSRRNGQPSSTEPLVQRPLCAGTSFPRESPTFVPQQTVPASGPSRTLNPTTNSAGTTNFGSRPLPEKGLDIPNLPVRCADGSYAPKKDSWKYIVQHWTEADPGRGLHVALRDWPAEWLRGKNKAIFGSKYHQWALIALEFLEQYQGNESVFLAAYPECTEGHTALLAAVKRAKKDRGEIIPRK</sequence>
<dbReference type="Proteomes" id="UP000714275">
    <property type="component" value="Unassembled WGS sequence"/>
</dbReference>
<dbReference type="CDD" id="cd09870">
    <property type="entry name" value="PIN_YEN1"/>
    <property type="match status" value="1"/>
</dbReference>
<dbReference type="InterPro" id="IPR011010">
    <property type="entry name" value="DNA_brk_join_enz"/>
</dbReference>
<dbReference type="OrthoDB" id="164951at2759"/>
<dbReference type="Gene3D" id="1.10.443.10">
    <property type="entry name" value="Intergrase catalytic core"/>
    <property type="match status" value="1"/>
</dbReference>
<protein>
    <recommendedName>
        <fullName evidence="3">XPG-I domain-containing protein</fullName>
    </recommendedName>
</protein>
<dbReference type="InterPro" id="IPR013762">
    <property type="entry name" value="Integrase-like_cat_sf"/>
</dbReference>
<dbReference type="InterPro" id="IPR029060">
    <property type="entry name" value="PIN-like_dom_sf"/>
</dbReference>
<dbReference type="SUPFAM" id="SSF88723">
    <property type="entry name" value="PIN domain-like"/>
    <property type="match status" value="1"/>
</dbReference>
<feature type="region of interest" description="Disordered" evidence="2">
    <location>
        <begin position="685"/>
        <end position="726"/>
    </location>
</feature>
<dbReference type="PRINTS" id="PR00853">
    <property type="entry name" value="XPGRADSUPER"/>
</dbReference>
<evidence type="ECO:0000259" key="3">
    <source>
        <dbReference type="SMART" id="SM00484"/>
    </source>
</evidence>
<evidence type="ECO:0000313" key="5">
    <source>
        <dbReference type="Proteomes" id="UP000714275"/>
    </source>
</evidence>
<evidence type="ECO:0000313" key="4">
    <source>
        <dbReference type="EMBL" id="KAG1769902.1"/>
    </source>
</evidence>
<dbReference type="SUPFAM" id="SSF56349">
    <property type="entry name" value="DNA breaking-rejoining enzymes"/>
    <property type="match status" value="1"/>
</dbReference>